<evidence type="ECO:0000313" key="7">
    <source>
        <dbReference type="Proteomes" id="UP000028123"/>
    </source>
</evidence>
<evidence type="ECO:0000313" key="6">
    <source>
        <dbReference type="EMBL" id="KEQ25209.1"/>
    </source>
</evidence>
<dbReference type="InterPro" id="IPR017867">
    <property type="entry name" value="Tyr_phospatase_low_mol_wt"/>
</dbReference>
<sequence>MNRILFVCTGNTCRSPMAEGLMRKILADEGLAGIEVRSAGVAAHDGTPISEHAATVLKSNGGTGPQRSSALSQLTVEWADLILTMTSAHKRYTIQRFPDAVDKIHTLREYVEADSAAAAKIAEVERLMTDIQLKQALAKPVTDEERSRIVMLQRELPTPDIADPFGGSLQQYESCAVEIHACLIKLAAKLKEAN</sequence>
<feature type="domain" description="Phosphotyrosine protein phosphatase I" evidence="5">
    <location>
        <begin position="2"/>
        <end position="189"/>
    </location>
</feature>
<dbReference type="PANTHER" id="PTHR11717">
    <property type="entry name" value="LOW MOLECULAR WEIGHT PROTEIN TYROSINE PHOSPHATASE"/>
    <property type="match status" value="1"/>
</dbReference>
<evidence type="ECO:0000259" key="5">
    <source>
        <dbReference type="SMART" id="SM00226"/>
    </source>
</evidence>
<feature type="active site" description="Nucleophile" evidence="4">
    <location>
        <position position="8"/>
    </location>
</feature>
<dbReference type="SMART" id="SM00226">
    <property type="entry name" value="LMWPc"/>
    <property type="match status" value="1"/>
</dbReference>
<dbReference type="GO" id="GO:0004725">
    <property type="term" value="F:protein tyrosine phosphatase activity"/>
    <property type="evidence" value="ECO:0007669"/>
    <property type="project" value="InterPro"/>
</dbReference>
<dbReference type="InterPro" id="IPR036196">
    <property type="entry name" value="Ptyr_pPase_sf"/>
</dbReference>
<dbReference type="eggNOG" id="COG0394">
    <property type="taxonomic scope" value="Bacteria"/>
</dbReference>
<name>A0A081P3D6_9BACL</name>
<evidence type="ECO:0000256" key="3">
    <source>
        <dbReference type="ARBA" id="ARBA00022912"/>
    </source>
</evidence>
<dbReference type="PANTHER" id="PTHR11717:SF31">
    <property type="entry name" value="LOW MOLECULAR WEIGHT PROTEIN-TYROSINE-PHOSPHATASE ETP-RELATED"/>
    <property type="match status" value="1"/>
</dbReference>
<dbReference type="AlphaFoldDB" id="A0A081P3D6"/>
<dbReference type="RefSeq" id="WP_036682778.1">
    <property type="nucleotide sequence ID" value="NZ_JNVM01000011.1"/>
</dbReference>
<dbReference type="Proteomes" id="UP000028123">
    <property type="component" value="Unassembled WGS sequence"/>
</dbReference>
<reference evidence="6 7" key="1">
    <citation type="submission" date="2014-06" db="EMBL/GenBank/DDBJ databases">
        <title>Draft genome sequence of Paenibacillus sp. MSt1.</title>
        <authorList>
            <person name="Aw Y.K."/>
            <person name="Ong K.S."/>
            <person name="Gan H.M."/>
            <person name="Lee S.M."/>
        </authorList>
    </citation>
    <scope>NUCLEOTIDE SEQUENCE [LARGE SCALE GENOMIC DNA]</scope>
    <source>
        <strain evidence="6 7">MSt1</strain>
    </source>
</reference>
<accession>A0A081P3D6</accession>
<keyword evidence="3" id="KW-0904">Protein phosphatase</keyword>
<proteinExistence type="inferred from homology"/>
<evidence type="ECO:0000256" key="1">
    <source>
        <dbReference type="ARBA" id="ARBA00011063"/>
    </source>
</evidence>
<dbReference type="Pfam" id="PF01451">
    <property type="entry name" value="LMWPc"/>
    <property type="match status" value="1"/>
</dbReference>
<comment type="caution">
    <text evidence="6">The sequence shown here is derived from an EMBL/GenBank/DDBJ whole genome shotgun (WGS) entry which is preliminary data.</text>
</comment>
<dbReference type="SUPFAM" id="SSF52788">
    <property type="entry name" value="Phosphotyrosine protein phosphatases I"/>
    <property type="match status" value="1"/>
</dbReference>
<evidence type="ECO:0000256" key="2">
    <source>
        <dbReference type="ARBA" id="ARBA00022801"/>
    </source>
</evidence>
<gene>
    <name evidence="6" type="ORF">ET33_03905</name>
</gene>
<protein>
    <submittedName>
        <fullName evidence="6">Protein tyrosine phosphatase</fullName>
    </submittedName>
</protein>
<evidence type="ECO:0000256" key="4">
    <source>
        <dbReference type="PIRSR" id="PIRSR617867-1"/>
    </source>
</evidence>
<dbReference type="OrthoDB" id="9784339at2"/>
<organism evidence="6 7">
    <name type="scientific">Paenibacillus tyrfis</name>
    <dbReference type="NCBI Taxonomy" id="1501230"/>
    <lineage>
        <taxon>Bacteria</taxon>
        <taxon>Bacillati</taxon>
        <taxon>Bacillota</taxon>
        <taxon>Bacilli</taxon>
        <taxon>Bacillales</taxon>
        <taxon>Paenibacillaceae</taxon>
        <taxon>Paenibacillus</taxon>
    </lineage>
</organism>
<dbReference type="PRINTS" id="PR00719">
    <property type="entry name" value="LMWPTPASE"/>
</dbReference>
<feature type="active site" evidence="4">
    <location>
        <position position="14"/>
    </location>
</feature>
<dbReference type="Gene3D" id="3.40.50.2300">
    <property type="match status" value="1"/>
</dbReference>
<dbReference type="InterPro" id="IPR050438">
    <property type="entry name" value="LMW_PTPase"/>
</dbReference>
<dbReference type="CDD" id="cd16344">
    <property type="entry name" value="LMWPAP"/>
    <property type="match status" value="1"/>
</dbReference>
<dbReference type="InterPro" id="IPR023485">
    <property type="entry name" value="Ptyr_pPase"/>
</dbReference>
<keyword evidence="7" id="KW-1185">Reference proteome</keyword>
<dbReference type="EMBL" id="JNVM01000011">
    <property type="protein sequence ID" value="KEQ25209.1"/>
    <property type="molecule type" value="Genomic_DNA"/>
</dbReference>
<keyword evidence="2" id="KW-0378">Hydrolase</keyword>
<comment type="similarity">
    <text evidence="1">Belongs to the low molecular weight phosphotyrosine protein phosphatase family.</text>
</comment>